<dbReference type="AlphaFoldDB" id="A0A0W0EY76"/>
<dbReference type="PANTHER" id="PTHR13256:SF16">
    <property type="entry name" value="ALPHA_BETA-TUBULIN-N-ACETYLTRANSFERASE 9"/>
    <property type="match status" value="1"/>
</dbReference>
<accession>A0A0W0EY76</accession>
<comment type="similarity">
    <text evidence="1">Belongs to the acetyltransferase family. GNAT subfamily.</text>
</comment>
<keyword evidence="2" id="KW-0808">Transferase</keyword>
<sequence>MLANANTILIGQKVVLVPYEAYHVPKYHSWMQDPDIQRLTASEPLSLEEEYEMQQKWRNDADKLTFIILARTTETLPETVDKEDDLIRTLPMIGDVNLFLSGSFDPAQRNQDEEEFTAEAEIMIADSTYRRKGFAREALLLMFQYATGLGPHHFHSSDRDDAYEEKEEARYPSLPNPIPPQSLLCRISEDNEASIRLFEKLGFQITKHVQVFGEVEMWWGR</sequence>
<dbReference type="Proteomes" id="UP000054988">
    <property type="component" value="Unassembled WGS sequence"/>
</dbReference>
<dbReference type="InterPro" id="IPR000182">
    <property type="entry name" value="GNAT_dom"/>
</dbReference>
<dbReference type="Pfam" id="PF13302">
    <property type="entry name" value="Acetyltransf_3"/>
    <property type="match status" value="1"/>
</dbReference>
<dbReference type="Gene3D" id="3.40.630.30">
    <property type="match status" value="1"/>
</dbReference>
<proteinExistence type="inferred from homology"/>
<dbReference type="eggNOG" id="KOG4135">
    <property type="taxonomic scope" value="Eukaryota"/>
</dbReference>
<gene>
    <name evidence="6" type="ORF">WG66_18455</name>
</gene>
<dbReference type="SUPFAM" id="SSF55729">
    <property type="entry name" value="Acyl-CoA N-acyltransferases (Nat)"/>
    <property type="match status" value="1"/>
</dbReference>
<protein>
    <recommendedName>
        <fullName evidence="5">N-acetyltransferase domain-containing protein</fullName>
    </recommendedName>
</protein>
<name>A0A0W0EY76_MONRR</name>
<feature type="domain" description="N-acetyltransferase" evidence="5">
    <location>
        <begin position="14"/>
        <end position="204"/>
    </location>
</feature>
<dbReference type="GO" id="GO:0008080">
    <property type="term" value="F:N-acetyltransferase activity"/>
    <property type="evidence" value="ECO:0007669"/>
    <property type="project" value="InterPro"/>
</dbReference>
<evidence type="ECO:0000256" key="3">
    <source>
        <dbReference type="ARBA" id="ARBA00023315"/>
    </source>
</evidence>
<dbReference type="InterPro" id="IPR039135">
    <property type="entry name" value="NAT9-like"/>
</dbReference>
<evidence type="ECO:0000313" key="6">
    <source>
        <dbReference type="EMBL" id="KTB29011.1"/>
    </source>
</evidence>
<evidence type="ECO:0000256" key="2">
    <source>
        <dbReference type="ARBA" id="ARBA00022679"/>
    </source>
</evidence>
<comment type="caution">
    <text evidence="6">The sequence shown here is derived from an EMBL/GenBank/DDBJ whole genome shotgun (WGS) entry which is preliminary data.</text>
</comment>
<dbReference type="InterPro" id="IPR016181">
    <property type="entry name" value="Acyl_CoA_acyltransferase"/>
</dbReference>
<organism evidence="6 7">
    <name type="scientific">Moniliophthora roreri</name>
    <name type="common">Frosty pod rot fungus</name>
    <name type="synonym">Monilia roreri</name>
    <dbReference type="NCBI Taxonomy" id="221103"/>
    <lineage>
        <taxon>Eukaryota</taxon>
        <taxon>Fungi</taxon>
        <taxon>Dikarya</taxon>
        <taxon>Basidiomycota</taxon>
        <taxon>Agaricomycotina</taxon>
        <taxon>Agaricomycetes</taxon>
        <taxon>Agaricomycetidae</taxon>
        <taxon>Agaricales</taxon>
        <taxon>Marasmiineae</taxon>
        <taxon>Marasmiaceae</taxon>
        <taxon>Moniliophthora</taxon>
    </lineage>
</organism>
<keyword evidence="3" id="KW-0012">Acyltransferase</keyword>
<evidence type="ECO:0000313" key="7">
    <source>
        <dbReference type="Proteomes" id="UP000054988"/>
    </source>
</evidence>
<dbReference type="PANTHER" id="PTHR13256">
    <property type="entry name" value="N-ACETYLTRANSFERASE 9"/>
    <property type="match status" value="1"/>
</dbReference>
<dbReference type="EMBL" id="LATX01002457">
    <property type="protein sequence ID" value="KTB29011.1"/>
    <property type="molecule type" value="Genomic_DNA"/>
</dbReference>
<feature type="region of interest" description="Disordered" evidence="4">
    <location>
        <begin position="154"/>
        <end position="177"/>
    </location>
</feature>
<reference evidence="6 7" key="1">
    <citation type="submission" date="2015-12" db="EMBL/GenBank/DDBJ databases">
        <title>Draft genome sequence of Moniliophthora roreri, the causal agent of frosty pod rot of cacao.</title>
        <authorList>
            <person name="Aime M.C."/>
            <person name="Diaz-Valderrama J.R."/>
            <person name="Kijpornyongpan T."/>
            <person name="Phillips-Mora W."/>
        </authorList>
    </citation>
    <scope>NUCLEOTIDE SEQUENCE [LARGE SCALE GENOMIC DNA]</scope>
    <source>
        <strain evidence="6 7">MCA 2952</strain>
    </source>
</reference>
<evidence type="ECO:0000256" key="1">
    <source>
        <dbReference type="ARBA" id="ARBA00009342"/>
    </source>
</evidence>
<evidence type="ECO:0000256" key="4">
    <source>
        <dbReference type="SAM" id="MobiDB-lite"/>
    </source>
</evidence>
<evidence type="ECO:0000259" key="5">
    <source>
        <dbReference type="Pfam" id="PF13302"/>
    </source>
</evidence>